<feature type="disulfide bond" evidence="10">
    <location>
        <begin position="645"/>
        <end position="657"/>
    </location>
</feature>
<dbReference type="SUPFAM" id="SSF103473">
    <property type="entry name" value="MFS general substrate transporter"/>
    <property type="match status" value="1"/>
</dbReference>
<evidence type="ECO:0000256" key="5">
    <source>
        <dbReference type="ARBA" id="ARBA00022692"/>
    </source>
</evidence>
<evidence type="ECO:0000256" key="8">
    <source>
        <dbReference type="ARBA" id="ARBA00023136"/>
    </source>
</evidence>
<reference evidence="14" key="1">
    <citation type="journal article" date="2020" name="Stud. Mycol.">
        <title>101 Dothideomycetes genomes: a test case for predicting lifestyles and emergence of pathogens.</title>
        <authorList>
            <person name="Haridas S."/>
            <person name="Albert R."/>
            <person name="Binder M."/>
            <person name="Bloem J."/>
            <person name="Labutti K."/>
            <person name="Salamov A."/>
            <person name="Andreopoulos B."/>
            <person name="Baker S."/>
            <person name="Barry K."/>
            <person name="Bills G."/>
            <person name="Bluhm B."/>
            <person name="Cannon C."/>
            <person name="Castanera R."/>
            <person name="Culley D."/>
            <person name="Daum C."/>
            <person name="Ezra D."/>
            <person name="Gonzalez J."/>
            <person name="Henrissat B."/>
            <person name="Kuo A."/>
            <person name="Liang C."/>
            <person name="Lipzen A."/>
            <person name="Lutzoni F."/>
            <person name="Magnuson J."/>
            <person name="Mondo S."/>
            <person name="Nolan M."/>
            <person name="Ohm R."/>
            <person name="Pangilinan J."/>
            <person name="Park H.-J."/>
            <person name="Ramirez L."/>
            <person name="Alfaro M."/>
            <person name="Sun H."/>
            <person name="Tritt A."/>
            <person name="Yoshinaga Y."/>
            <person name="Zwiers L.-H."/>
            <person name="Turgeon B."/>
            <person name="Goodwin S."/>
            <person name="Spatafora J."/>
            <person name="Crous P."/>
            <person name="Grigoriev I."/>
        </authorList>
    </citation>
    <scope>NUCLEOTIDE SEQUENCE</scope>
    <source>
        <strain evidence="14">CBS 121739</strain>
    </source>
</reference>
<feature type="transmembrane region" description="Helical" evidence="12">
    <location>
        <begin position="185"/>
        <end position="210"/>
    </location>
</feature>
<keyword evidence="3" id="KW-0813">Transport</keyword>
<sequence>MASPKKPDSSGSQREPEEHHDHGQEHGEAYQPEKCEQQVGVPASIIDPAIQKRVVRKLDRNLVPLVTALYLLAFLDRSNIGNARIAGMTEDLRITGNSDRYDWLLTIFYISYIVFEFQAIMWKVIPPHYWAALVVFSWGLFSAVQSATTNWSGMMALRFLLGWAEAGFGPGIPYLLSFFYLRDEIGIRCAIFLGAAPLASTFAGALAYGITSGDTGLAQWRLLFLVEGLPTILMAAVAFFFLPDSPASARFLNAEEKEVARLRAQKQVGSSSEERTGGINWKELGAGLLDIKAWFTALMYFSCNVSFSSLPVFLPTIINEMGFARAKAQGLTAPPFFISWIVTITSAFIADRTKQRGLTIMVMSIVGGVGYVILATTQATGVRYFGSFLAAAGIFPCIANILPWVLNNQGTDTRRGAGIILLNWIGQCGPLLGTRLYPSTEKPYYVKGMFVCAAFMFFTTLLAFGLRTLLWWENRNLDRKFGTVEELEEQESASGQSPGLSPGEENYGPRFRIRPPPSQQCTPSGAVNTAAGLTNAASAFKQATPPVDETIQVNKLTIRRDGETLQVLDFAISGGNNADNLQCTEQNPILSANPAFSPCAHPEGTLAEWQFRLLKGESKPYEIEIFHRLTASSGRHGVFEFDPTCTKGPGGPNNAVCNQPSFSIGLTKYP</sequence>
<feature type="region of interest" description="Disordered" evidence="11">
    <location>
        <begin position="1"/>
        <end position="29"/>
    </location>
</feature>
<dbReference type="FunFam" id="1.20.1250.20:FF:000018">
    <property type="entry name" value="MFS transporter permease"/>
    <property type="match status" value="1"/>
</dbReference>
<dbReference type="Pfam" id="PF07690">
    <property type="entry name" value="MFS_1"/>
    <property type="match status" value="1"/>
</dbReference>
<keyword evidence="5 12" id="KW-0812">Transmembrane</keyword>
<feature type="transmembrane region" description="Helical" evidence="12">
    <location>
        <begin position="297"/>
        <end position="318"/>
    </location>
</feature>
<feature type="transmembrane region" description="Helical" evidence="12">
    <location>
        <begin position="384"/>
        <end position="406"/>
    </location>
</feature>
<feature type="transmembrane region" description="Helical" evidence="12">
    <location>
        <begin position="330"/>
        <end position="350"/>
    </location>
</feature>
<feature type="transmembrane region" description="Helical" evidence="12">
    <location>
        <begin position="159"/>
        <end position="179"/>
    </location>
</feature>
<keyword evidence="8 12" id="KW-0472">Membrane</keyword>
<dbReference type="Gene3D" id="2.40.350.20">
    <property type="match status" value="1"/>
</dbReference>
<feature type="region of interest" description="Disordered" evidence="11">
    <location>
        <begin position="487"/>
        <end position="525"/>
    </location>
</feature>
<feature type="domain" description="AA1-like" evidence="13">
    <location>
        <begin position="546"/>
        <end position="670"/>
    </location>
</feature>
<dbReference type="GeneID" id="54489169"/>
<dbReference type="Gene3D" id="1.20.1250.20">
    <property type="entry name" value="MFS general substrate transporter like domains"/>
    <property type="match status" value="2"/>
</dbReference>
<dbReference type="OrthoDB" id="2985014at2759"/>
<dbReference type="GO" id="GO:0022857">
    <property type="term" value="F:transmembrane transporter activity"/>
    <property type="evidence" value="ECO:0007669"/>
    <property type="project" value="InterPro"/>
</dbReference>
<dbReference type="Proteomes" id="UP000799437">
    <property type="component" value="Unassembled WGS sequence"/>
</dbReference>
<dbReference type="GO" id="GO:0016020">
    <property type="term" value="C:membrane"/>
    <property type="evidence" value="ECO:0007669"/>
    <property type="project" value="UniProtKB-SubCell"/>
</dbReference>
<keyword evidence="9 10" id="KW-1015">Disulfide bond</keyword>
<evidence type="ECO:0000256" key="3">
    <source>
        <dbReference type="ARBA" id="ARBA00022448"/>
    </source>
</evidence>
<evidence type="ECO:0000256" key="1">
    <source>
        <dbReference type="ARBA" id="ARBA00004141"/>
    </source>
</evidence>
<dbReference type="EMBL" id="ML996569">
    <property type="protein sequence ID" value="KAF2760016.1"/>
    <property type="molecule type" value="Genomic_DNA"/>
</dbReference>
<dbReference type="RefSeq" id="XP_033602467.1">
    <property type="nucleotide sequence ID" value="XM_033748115.1"/>
</dbReference>
<dbReference type="InterPro" id="IPR032382">
    <property type="entry name" value="AltA1"/>
</dbReference>
<evidence type="ECO:0000256" key="12">
    <source>
        <dbReference type="SAM" id="Phobius"/>
    </source>
</evidence>
<comment type="subcellular location">
    <subcellularLocation>
        <location evidence="1">Membrane</location>
        <topology evidence="1">Multi-pass membrane protein</topology>
    </subcellularLocation>
    <subcellularLocation>
        <location evidence="2">Secreted</location>
    </subcellularLocation>
</comment>
<comment type="caution">
    <text evidence="10">Lacks conserved residue(s) required for the propagation of feature annotation.</text>
</comment>
<organism evidence="14 15">
    <name type="scientific">Pseudovirgaria hyperparasitica</name>
    <dbReference type="NCBI Taxonomy" id="470096"/>
    <lineage>
        <taxon>Eukaryota</taxon>
        <taxon>Fungi</taxon>
        <taxon>Dikarya</taxon>
        <taxon>Ascomycota</taxon>
        <taxon>Pezizomycotina</taxon>
        <taxon>Dothideomycetes</taxon>
        <taxon>Dothideomycetes incertae sedis</taxon>
        <taxon>Acrospermales</taxon>
        <taxon>Acrospermaceae</taxon>
        <taxon>Pseudovirgaria</taxon>
    </lineage>
</organism>
<dbReference type="FunFam" id="1.20.1250.20:FF:000013">
    <property type="entry name" value="MFS general substrate transporter"/>
    <property type="match status" value="1"/>
</dbReference>
<evidence type="ECO:0000259" key="13">
    <source>
        <dbReference type="PROSITE" id="PS51895"/>
    </source>
</evidence>
<feature type="transmembrane region" description="Helical" evidence="12">
    <location>
        <begin position="222"/>
        <end position="242"/>
    </location>
</feature>
<evidence type="ECO:0000256" key="2">
    <source>
        <dbReference type="ARBA" id="ARBA00004613"/>
    </source>
</evidence>
<evidence type="ECO:0000313" key="14">
    <source>
        <dbReference type="EMBL" id="KAF2760016.1"/>
    </source>
</evidence>
<dbReference type="GO" id="GO:0005576">
    <property type="term" value="C:extracellular region"/>
    <property type="evidence" value="ECO:0007669"/>
    <property type="project" value="UniProtKB-SubCell"/>
</dbReference>
<accession>A0A6A6WDU5</accession>
<dbReference type="PANTHER" id="PTHR43791">
    <property type="entry name" value="PERMEASE-RELATED"/>
    <property type="match status" value="1"/>
</dbReference>
<dbReference type="PROSITE" id="PS51895">
    <property type="entry name" value="AA1"/>
    <property type="match status" value="1"/>
</dbReference>
<protein>
    <submittedName>
        <fullName evidence="14">MFS general substrate transporter</fullName>
    </submittedName>
</protein>
<dbReference type="PANTHER" id="PTHR43791:SF36">
    <property type="entry name" value="TRANSPORTER, PUTATIVE (AFU_ORTHOLOGUE AFUA_6G08340)-RELATED"/>
    <property type="match status" value="1"/>
</dbReference>
<dbReference type="InterPro" id="IPR036259">
    <property type="entry name" value="MFS_trans_sf"/>
</dbReference>
<evidence type="ECO:0000256" key="10">
    <source>
        <dbReference type="PROSITE-ProRule" id="PRU01243"/>
    </source>
</evidence>
<dbReference type="InterPro" id="IPR011701">
    <property type="entry name" value="MFS"/>
</dbReference>
<keyword evidence="6" id="KW-0732">Signal</keyword>
<evidence type="ECO:0000256" key="6">
    <source>
        <dbReference type="ARBA" id="ARBA00022729"/>
    </source>
</evidence>
<dbReference type="AlphaFoldDB" id="A0A6A6WDU5"/>
<feature type="transmembrane region" description="Helical" evidence="12">
    <location>
        <begin position="444"/>
        <end position="470"/>
    </location>
</feature>
<feature type="transmembrane region" description="Helical" evidence="12">
    <location>
        <begin position="356"/>
        <end position="377"/>
    </location>
</feature>
<evidence type="ECO:0000256" key="11">
    <source>
        <dbReference type="SAM" id="MobiDB-lite"/>
    </source>
</evidence>
<evidence type="ECO:0000256" key="4">
    <source>
        <dbReference type="ARBA" id="ARBA00022525"/>
    </source>
</evidence>
<evidence type="ECO:0000313" key="15">
    <source>
        <dbReference type="Proteomes" id="UP000799437"/>
    </source>
</evidence>
<keyword evidence="4" id="KW-0964">Secreted</keyword>
<evidence type="ECO:0000256" key="9">
    <source>
        <dbReference type="ARBA" id="ARBA00023157"/>
    </source>
</evidence>
<name>A0A6A6WDU5_9PEZI</name>
<proteinExistence type="predicted"/>
<gene>
    <name evidence="14" type="ORF">EJ05DRAFT_509681</name>
</gene>
<keyword evidence="7 12" id="KW-1133">Transmembrane helix</keyword>
<keyword evidence="15" id="KW-1185">Reference proteome</keyword>
<evidence type="ECO:0000256" key="7">
    <source>
        <dbReference type="ARBA" id="ARBA00022989"/>
    </source>
</evidence>
<feature type="transmembrane region" description="Helical" evidence="12">
    <location>
        <begin position="101"/>
        <end position="122"/>
    </location>
</feature>